<dbReference type="Gene3D" id="1.25.10.10">
    <property type="entry name" value="Leucine-rich Repeat Variant"/>
    <property type="match status" value="1"/>
</dbReference>
<keyword evidence="7" id="KW-0653">Protein transport</keyword>
<protein>
    <recommendedName>
        <fullName evidence="3">Nucleotide exchange factor SIL1</fullName>
    </recommendedName>
</protein>
<dbReference type="GO" id="GO:0000774">
    <property type="term" value="F:adenyl-nucleotide exchange factor activity"/>
    <property type="evidence" value="ECO:0007669"/>
    <property type="project" value="InterPro"/>
</dbReference>
<feature type="region of interest" description="Disordered" evidence="9">
    <location>
        <begin position="113"/>
        <end position="137"/>
    </location>
</feature>
<feature type="region of interest" description="Disordered" evidence="9">
    <location>
        <begin position="378"/>
        <end position="408"/>
    </location>
</feature>
<feature type="compositionally biased region" description="Basic and acidic residues" evidence="9">
    <location>
        <begin position="128"/>
        <end position="137"/>
    </location>
</feature>
<evidence type="ECO:0000256" key="4">
    <source>
        <dbReference type="ARBA" id="ARBA00022448"/>
    </source>
</evidence>
<name>A0A0L0N8Z8_TOLOC</name>
<comment type="caution">
    <text evidence="11">The sequence shown here is derived from an EMBL/GenBank/DDBJ whole genome shotgun (WGS) entry which is preliminary data.</text>
</comment>
<evidence type="ECO:0000256" key="8">
    <source>
        <dbReference type="ARBA" id="ARBA00023010"/>
    </source>
</evidence>
<evidence type="ECO:0000256" key="10">
    <source>
        <dbReference type="SAM" id="SignalP"/>
    </source>
</evidence>
<dbReference type="InterPro" id="IPR031884">
    <property type="entry name" value="Sil1_fungi"/>
</dbReference>
<reference evidence="11 12" key="1">
    <citation type="journal article" date="2015" name="BMC Genomics">
        <title>The genome of the truffle-parasite Tolypocladium ophioglossoides and the evolution of antifungal peptaibiotics.</title>
        <authorList>
            <person name="Quandt C.A."/>
            <person name="Bushley K.E."/>
            <person name="Spatafora J.W."/>
        </authorList>
    </citation>
    <scope>NUCLEOTIDE SEQUENCE [LARGE SCALE GENOMIC DNA]</scope>
    <source>
        <strain evidence="11 12">CBS 100239</strain>
    </source>
</reference>
<evidence type="ECO:0000256" key="5">
    <source>
        <dbReference type="ARBA" id="ARBA00022729"/>
    </source>
</evidence>
<organism evidence="11 12">
    <name type="scientific">Tolypocladium ophioglossoides (strain CBS 100239)</name>
    <name type="common">Snaketongue truffleclub</name>
    <name type="synonym">Elaphocordyceps ophioglossoides</name>
    <dbReference type="NCBI Taxonomy" id="1163406"/>
    <lineage>
        <taxon>Eukaryota</taxon>
        <taxon>Fungi</taxon>
        <taxon>Dikarya</taxon>
        <taxon>Ascomycota</taxon>
        <taxon>Pezizomycotina</taxon>
        <taxon>Sordariomycetes</taxon>
        <taxon>Hypocreomycetidae</taxon>
        <taxon>Hypocreales</taxon>
        <taxon>Ophiocordycipitaceae</taxon>
        <taxon>Tolypocladium</taxon>
    </lineage>
</organism>
<comment type="similarity">
    <text evidence="1">Belongs to the SIL1 family.</text>
</comment>
<dbReference type="InterPro" id="IPR011989">
    <property type="entry name" value="ARM-like"/>
</dbReference>
<dbReference type="GO" id="GO:0015031">
    <property type="term" value="P:protein transport"/>
    <property type="evidence" value="ECO:0007669"/>
    <property type="project" value="UniProtKB-KW"/>
</dbReference>
<feature type="signal peptide" evidence="10">
    <location>
        <begin position="1"/>
        <end position="32"/>
    </location>
</feature>
<dbReference type="Proteomes" id="UP000036947">
    <property type="component" value="Unassembled WGS sequence"/>
</dbReference>
<evidence type="ECO:0000256" key="1">
    <source>
        <dbReference type="ARBA" id="ARBA00010588"/>
    </source>
</evidence>
<accession>A0A0L0N8Z8</accession>
<keyword evidence="4" id="KW-0813">Transport</keyword>
<proteinExistence type="inferred from homology"/>
<dbReference type="AlphaFoldDB" id="A0A0L0N8Z8"/>
<feature type="compositionally biased region" description="Basic and acidic residues" evidence="9">
    <location>
        <begin position="384"/>
        <end position="408"/>
    </location>
</feature>
<feature type="chain" id="PRO_5005544907" description="Nucleotide exchange factor SIL1" evidence="10">
    <location>
        <begin position="33"/>
        <end position="408"/>
    </location>
</feature>
<evidence type="ECO:0000256" key="2">
    <source>
        <dbReference type="ARBA" id="ARBA00011799"/>
    </source>
</evidence>
<gene>
    <name evidence="11" type="ORF">TOPH_05142</name>
</gene>
<evidence type="ECO:0000256" key="3">
    <source>
        <dbReference type="ARBA" id="ARBA00015352"/>
    </source>
</evidence>
<keyword evidence="6" id="KW-0256">Endoplasmic reticulum</keyword>
<evidence type="ECO:0000256" key="9">
    <source>
        <dbReference type="SAM" id="MobiDB-lite"/>
    </source>
</evidence>
<dbReference type="EMBL" id="LFRF01000014">
    <property type="protein sequence ID" value="KND90265.1"/>
    <property type="molecule type" value="Genomic_DNA"/>
</dbReference>
<keyword evidence="8" id="KW-0811">Translocation</keyword>
<dbReference type="GO" id="GO:0005783">
    <property type="term" value="C:endoplasmic reticulum"/>
    <property type="evidence" value="ECO:0007669"/>
    <property type="project" value="InterPro"/>
</dbReference>
<sequence>MARGRSTSRPLSFLLAMILGVLVCLSVTPALADSKPDLICHSSNPKECYPRVFQPTDEFQVVHDDQELPKGLHVRLNIWTGKKEAKINVPGEDDPALEGLPVDQAIVVVDPEQPDAPRVPKGAPEYEPVGKVKEPPQHESESFVSVMKALGSGVIPDTHAFDEALEGLEELSHDIYYGLKVAEDSDVVKALFCLMADQKAPTSEAFTPRDQQAASILASALQNNPPALKEVTKVWPKLVDSKCPSNNKTLRESLYSSFIPASNVDPAGAKKSAARVKAKVSTINGLIKDSSFRSEFLKNGGMEGLLKVLVPEEKEWAGAQRKVGQLVLDNFLDEDMGAELGQWPKVPKLSDKQCQTGESTTAEGCWDYHVARIMKANKGGKSHWSRDLNNRLAAERKRSSAPPKHEEL</sequence>
<dbReference type="STRING" id="1163406.A0A0L0N8Z8"/>
<evidence type="ECO:0000256" key="7">
    <source>
        <dbReference type="ARBA" id="ARBA00022927"/>
    </source>
</evidence>
<evidence type="ECO:0000256" key="6">
    <source>
        <dbReference type="ARBA" id="ARBA00022824"/>
    </source>
</evidence>
<evidence type="ECO:0000313" key="12">
    <source>
        <dbReference type="Proteomes" id="UP000036947"/>
    </source>
</evidence>
<evidence type="ECO:0000313" key="11">
    <source>
        <dbReference type="EMBL" id="KND90265.1"/>
    </source>
</evidence>
<dbReference type="Pfam" id="PF16782">
    <property type="entry name" value="SIL1"/>
    <property type="match status" value="1"/>
</dbReference>
<dbReference type="OrthoDB" id="448649at2759"/>
<keyword evidence="12" id="KW-1185">Reference proteome</keyword>
<comment type="subunit">
    <text evidence="2">Interacts with KAR2.</text>
</comment>
<keyword evidence="5 10" id="KW-0732">Signal</keyword>